<evidence type="ECO:0000313" key="1">
    <source>
        <dbReference type="EMBL" id="KAJ8927846.1"/>
    </source>
</evidence>
<dbReference type="AlphaFoldDB" id="A0AAV8WNT1"/>
<protein>
    <submittedName>
        <fullName evidence="1">Uncharacterized protein</fullName>
    </submittedName>
</protein>
<accession>A0AAV8WNT1</accession>
<organism evidence="1 2">
    <name type="scientific">Rhamnusium bicolor</name>
    <dbReference type="NCBI Taxonomy" id="1586634"/>
    <lineage>
        <taxon>Eukaryota</taxon>
        <taxon>Metazoa</taxon>
        <taxon>Ecdysozoa</taxon>
        <taxon>Arthropoda</taxon>
        <taxon>Hexapoda</taxon>
        <taxon>Insecta</taxon>
        <taxon>Pterygota</taxon>
        <taxon>Neoptera</taxon>
        <taxon>Endopterygota</taxon>
        <taxon>Coleoptera</taxon>
        <taxon>Polyphaga</taxon>
        <taxon>Cucujiformia</taxon>
        <taxon>Chrysomeloidea</taxon>
        <taxon>Cerambycidae</taxon>
        <taxon>Lepturinae</taxon>
        <taxon>Rhagiini</taxon>
        <taxon>Rhamnusium</taxon>
    </lineage>
</organism>
<sequence>MTSLRLFFNDNSCTCGQLVVASRESQYKILHFHHGGLDHLAQVLHQWHSLLHSIKYAKGKYF</sequence>
<gene>
    <name evidence="1" type="ORF">NQ314_019648</name>
</gene>
<dbReference type="EMBL" id="JANEYF010005516">
    <property type="protein sequence ID" value="KAJ8927846.1"/>
    <property type="molecule type" value="Genomic_DNA"/>
</dbReference>
<name>A0AAV8WNT1_9CUCU</name>
<reference evidence="1" key="1">
    <citation type="journal article" date="2023" name="Insect Mol. Biol.">
        <title>Genome sequencing provides insights into the evolution of gene families encoding plant cell wall-degrading enzymes in longhorned beetles.</title>
        <authorList>
            <person name="Shin N.R."/>
            <person name="Okamura Y."/>
            <person name="Kirsch R."/>
            <person name="Pauchet Y."/>
        </authorList>
    </citation>
    <scope>NUCLEOTIDE SEQUENCE</scope>
    <source>
        <strain evidence="1">RBIC_L_NR</strain>
    </source>
</reference>
<evidence type="ECO:0000313" key="2">
    <source>
        <dbReference type="Proteomes" id="UP001162156"/>
    </source>
</evidence>
<comment type="caution">
    <text evidence="1">The sequence shown here is derived from an EMBL/GenBank/DDBJ whole genome shotgun (WGS) entry which is preliminary data.</text>
</comment>
<keyword evidence="2" id="KW-1185">Reference proteome</keyword>
<dbReference type="Proteomes" id="UP001162156">
    <property type="component" value="Unassembled WGS sequence"/>
</dbReference>
<proteinExistence type="predicted"/>